<comment type="caution">
    <text evidence="1">The sequence shown here is derived from an EMBL/GenBank/DDBJ whole genome shotgun (WGS) entry which is preliminary data.</text>
</comment>
<protein>
    <recommendedName>
        <fullName evidence="3">Esterase</fullName>
    </recommendedName>
</protein>
<gene>
    <name evidence="1" type="ORF">GCM10022271_11840</name>
</gene>
<dbReference type="InterPro" id="IPR029058">
    <property type="entry name" value="AB_hydrolase_fold"/>
</dbReference>
<organism evidence="1 2">
    <name type="scientific">Corallibacter vietnamensis</name>
    <dbReference type="NCBI Taxonomy" id="904130"/>
    <lineage>
        <taxon>Bacteria</taxon>
        <taxon>Pseudomonadati</taxon>
        <taxon>Bacteroidota</taxon>
        <taxon>Flavobacteriia</taxon>
        <taxon>Flavobacteriales</taxon>
        <taxon>Flavobacteriaceae</taxon>
        <taxon>Corallibacter</taxon>
    </lineage>
</organism>
<dbReference type="InterPro" id="IPR008886">
    <property type="entry name" value="UPF0227/Esterase_YqiA"/>
</dbReference>
<evidence type="ECO:0000313" key="1">
    <source>
        <dbReference type="EMBL" id="GAA3781186.1"/>
    </source>
</evidence>
<dbReference type="Pfam" id="PF05728">
    <property type="entry name" value="UPF0227"/>
    <property type="match status" value="1"/>
</dbReference>
<evidence type="ECO:0008006" key="3">
    <source>
        <dbReference type="Google" id="ProtNLM"/>
    </source>
</evidence>
<dbReference type="SUPFAM" id="SSF53474">
    <property type="entry name" value="alpha/beta-Hydrolases"/>
    <property type="match status" value="1"/>
</dbReference>
<reference evidence="2" key="1">
    <citation type="journal article" date="2019" name="Int. J. Syst. Evol. Microbiol.">
        <title>The Global Catalogue of Microorganisms (GCM) 10K type strain sequencing project: providing services to taxonomists for standard genome sequencing and annotation.</title>
        <authorList>
            <consortium name="The Broad Institute Genomics Platform"/>
            <consortium name="The Broad Institute Genome Sequencing Center for Infectious Disease"/>
            <person name="Wu L."/>
            <person name="Ma J."/>
        </authorList>
    </citation>
    <scope>NUCLEOTIDE SEQUENCE [LARGE SCALE GENOMIC DNA]</scope>
    <source>
        <strain evidence="2">JCM 17525</strain>
    </source>
</reference>
<keyword evidence="2" id="KW-1185">Reference proteome</keyword>
<dbReference type="Proteomes" id="UP001501456">
    <property type="component" value="Unassembled WGS sequence"/>
</dbReference>
<evidence type="ECO:0000313" key="2">
    <source>
        <dbReference type="Proteomes" id="UP001501456"/>
    </source>
</evidence>
<name>A0ABP7H3T1_9FLAO</name>
<dbReference type="RefSeq" id="WP_344728298.1">
    <property type="nucleotide sequence ID" value="NZ_BAABBI010000001.1"/>
</dbReference>
<dbReference type="EMBL" id="BAABBI010000001">
    <property type="protein sequence ID" value="GAA3781186.1"/>
    <property type="molecule type" value="Genomic_DNA"/>
</dbReference>
<dbReference type="Gene3D" id="3.40.50.1820">
    <property type="entry name" value="alpha/beta hydrolase"/>
    <property type="match status" value="1"/>
</dbReference>
<sequence length="160" mass="17809">MNILYLHGLNGSLKPKKRNILEAYGTVIAPSIDYQNNSNAISWLYDSYADKSIDVVIGSSMGGFAGFHLSKLFQVPALLFNPALAKRSVPQHIIETPQNNNTSIEIVLGAKDTVINPKDTLSFLGNGFSQKQLYKLTILPDLEHRIPVAVFEEMVNRFFL</sequence>
<accession>A0ABP7H3T1</accession>
<proteinExistence type="predicted"/>